<keyword evidence="7" id="KW-0233">DNA recombination</keyword>
<keyword evidence="4 7" id="KW-0540">Nuclease</keyword>
<sequence>MRLLHTSDWHLGQTLQQFDRSAEHQHFLDWLCQQIQAQDADVLLIAGDVFDTANPSAAAQKMFYRFLQQARAIQPHLQIVVIAGNHDSPGRLESALPLLEQFNTHVIGFVPRLQDGSIDLDKLILPLRDRHGVTRAYALALPFLRPADVPRVDDALDPYMAGIGLLYQQVQQRALELRNEDQAIVALGHCHLVGGQVSAASERSIVIGGSEALSASIFDSSVAYVALGHLHLAQQVSQQQHIRYCGSPLALSFAETDYLHQILCVDLAGAQLANVTPLPVPRAVSMLRVMPQPAPLAEVLEALWQLDLPATDYPPYLQVRVRLQEPEPAIRSLVEQALQGKTVRLVRIEVAYAKANNDPDAQSAPQELAQLNPAQMFERLYQSRYQEAPSLELRQALNELMHGAAQ</sequence>
<evidence type="ECO:0000256" key="7">
    <source>
        <dbReference type="RuleBase" id="RU363069"/>
    </source>
</evidence>
<dbReference type="InterPro" id="IPR050535">
    <property type="entry name" value="DNA_Repair-Maintenance_Comp"/>
</dbReference>
<keyword evidence="11" id="KW-1185">Reference proteome</keyword>
<feature type="domain" description="Nuclease SbcCD subunit D C-terminal" evidence="9">
    <location>
        <begin position="287"/>
        <end position="384"/>
    </location>
</feature>
<dbReference type="Gene3D" id="3.60.21.10">
    <property type="match status" value="1"/>
</dbReference>
<dbReference type="EMBL" id="JACOGD010000008">
    <property type="protein sequence ID" value="MBC3933104.1"/>
    <property type="molecule type" value="Genomic_DNA"/>
</dbReference>
<organism evidence="10 11">
    <name type="scientific">Undibacterium curvum</name>
    <dbReference type="NCBI Taxonomy" id="2762294"/>
    <lineage>
        <taxon>Bacteria</taxon>
        <taxon>Pseudomonadati</taxon>
        <taxon>Pseudomonadota</taxon>
        <taxon>Betaproteobacteria</taxon>
        <taxon>Burkholderiales</taxon>
        <taxon>Oxalobacteraceae</taxon>
        <taxon>Undibacterium</taxon>
    </lineage>
</organism>
<dbReference type="InterPro" id="IPR026843">
    <property type="entry name" value="SbcD_C"/>
</dbReference>
<feature type="domain" description="Calcineurin-like phosphoesterase" evidence="8">
    <location>
        <begin position="1"/>
        <end position="231"/>
    </location>
</feature>
<dbReference type="PANTHER" id="PTHR30337:SF0">
    <property type="entry name" value="NUCLEASE SBCCD SUBUNIT D"/>
    <property type="match status" value="1"/>
</dbReference>
<evidence type="ECO:0000256" key="5">
    <source>
        <dbReference type="ARBA" id="ARBA00022801"/>
    </source>
</evidence>
<dbReference type="PANTHER" id="PTHR30337">
    <property type="entry name" value="COMPONENT OF ATP-DEPENDENT DSDNA EXONUCLEASE"/>
    <property type="match status" value="1"/>
</dbReference>
<dbReference type="GO" id="GO:0004527">
    <property type="term" value="F:exonuclease activity"/>
    <property type="evidence" value="ECO:0007669"/>
    <property type="project" value="UniProtKB-KW"/>
</dbReference>
<evidence type="ECO:0000256" key="3">
    <source>
        <dbReference type="ARBA" id="ARBA00013365"/>
    </source>
</evidence>
<name>A0ABR7A8B5_9BURK</name>
<evidence type="ECO:0000256" key="4">
    <source>
        <dbReference type="ARBA" id="ARBA00022722"/>
    </source>
</evidence>
<evidence type="ECO:0000313" key="10">
    <source>
        <dbReference type="EMBL" id="MBC3933104.1"/>
    </source>
</evidence>
<protein>
    <recommendedName>
        <fullName evidence="3 7">Nuclease SbcCD subunit D</fullName>
    </recommendedName>
</protein>
<evidence type="ECO:0000256" key="1">
    <source>
        <dbReference type="ARBA" id="ARBA00010555"/>
    </source>
</evidence>
<evidence type="ECO:0000256" key="6">
    <source>
        <dbReference type="ARBA" id="ARBA00022839"/>
    </source>
</evidence>
<keyword evidence="7" id="KW-0255">Endonuclease</keyword>
<comment type="subunit">
    <text evidence="2 7">Heterodimer of SbcC and SbcD.</text>
</comment>
<accession>A0ABR7A8B5</accession>
<comment type="function">
    <text evidence="7">SbcCD cleaves DNA hairpin structures. These structures can inhibit DNA replication and are intermediates in certain DNA recombination reactions. The complex acts as a 3'-&gt;5' double strand exonuclease that can open hairpins. It also has a 5' single-strand endonuclease activity.</text>
</comment>
<keyword evidence="6 7" id="KW-0269">Exonuclease</keyword>
<evidence type="ECO:0000256" key="2">
    <source>
        <dbReference type="ARBA" id="ARBA00011322"/>
    </source>
</evidence>
<dbReference type="Proteomes" id="UP000654304">
    <property type="component" value="Unassembled WGS sequence"/>
</dbReference>
<comment type="similarity">
    <text evidence="1 7">Belongs to the SbcD family.</text>
</comment>
<dbReference type="Pfam" id="PF00149">
    <property type="entry name" value="Metallophos"/>
    <property type="match status" value="1"/>
</dbReference>
<evidence type="ECO:0000259" key="8">
    <source>
        <dbReference type="Pfam" id="PF00149"/>
    </source>
</evidence>
<gene>
    <name evidence="7" type="primary">sbcD</name>
    <name evidence="10" type="ORF">H8K43_15605</name>
</gene>
<dbReference type="InterPro" id="IPR004593">
    <property type="entry name" value="SbcD"/>
</dbReference>
<dbReference type="SUPFAM" id="SSF56300">
    <property type="entry name" value="Metallo-dependent phosphatases"/>
    <property type="match status" value="1"/>
</dbReference>
<dbReference type="NCBIfam" id="TIGR00619">
    <property type="entry name" value="sbcd"/>
    <property type="match status" value="1"/>
</dbReference>
<dbReference type="InterPro" id="IPR004843">
    <property type="entry name" value="Calcineurin-like_PHP"/>
</dbReference>
<proteinExistence type="inferred from homology"/>
<dbReference type="InterPro" id="IPR029052">
    <property type="entry name" value="Metallo-depent_PP-like"/>
</dbReference>
<reference evidence="10 11" key="1">
    <citation type="submission" date="2020-08" db="EMBL/GenBank/DDBJ databases">
        <title>Novel species isolated from subtropical streams in China.</title>
        <authorList>
            <person name="Lu H."/>
        </authorList>
    </citation>
    <scope>NUCLEOTIDE SEQUENCE [LARGE SCALE GENOMIC DNA]</scope>
    <source>
        <strain evidence="10 11">CY22W</strain>
    </source>
</reference>
<evidence type="ECO:0000313" key="11">
    <source>
        <dbReference type="Proteomes" id="UP000654304"/>
    </source>
</evidence>
<dbReference type="InterPro" id="IPR041796">
    <property type="entry name" value="Mre11_N"/>
</dbReference>
<dbReference type="RefSeq" id="WP_186904685.1">
    <property type="nucleotide sequence ID" value="NZ_JACOGD010000008.1"/>
</dbReference>
<evidence type="ECO:0000259" key="9">
    <source>
        <dbReference type="Pfam" id="PF12320"/>
    </source>
</evidence>
<dbReference type="CDD" id="cd00840">
    <property type="entry name" value="MPP_Mre11_N"/>
    <property type="match status" value="1"/>
</dbReference>
<keyword evidence="5 7" id="KW-0378">Hydrolase</keyword>
<dbReference type="Pfam" id="PF12320">
    <property type="entry name" value="SbcD_C"/>
    <property type="match status" value="1"/>
</dbReference>
<comment type="caution">
    <text evidence="10">The sequence shown here is derived from an EMBL/GenBank/DDBJ whole genome shotgun (WGS) entry which is preliminary data.</text>
</comment>
<keyword evidence="7" id="KW-0235">DNA replication</keyword>